<dbReference type="OrthoDB" id="6536at2763"/>
<sequence length="219" mass="25045">MSGRAFLVDWEGCATVVSGTLEDLVDPPFPWNVRVLLDRLGVHERYRSNPASDSDRGPILDEFQRIFGASSIRRLSTAYCRPCPERHPVVDLEHLLCEDFRSDPTPVIDFYGTHWTGATIQHNPHLRNFSCQRFGNDVFGMLARALLKPNAAVQRIVTPITEKMTESDLVIALQLRRRDSYGISALMEEVMWRCAQQITVLHWQDRRTGSGRDPFHVLE</sequence>
<dbReference type="Proteomes" id="UP000530660">
    <property type="component" value="Unassembled WGS sequence"/>
</dbReference>
<dbReference type="EMBL" id="VWRR01000014">
    <property type="protein sequence ID" value="KAF6001389.1"/>
    <property type="molecule type" value="Genomic_DNA"/>
</dbReference>
<evidence type="ECO:0000313" key="2">
    <source>
        <dbReference type="Proteomes" id="UP000530660"/>
    </source>
</evidence>
<dbReference type="AlphaFoldDB" id="A0A7J7IFE3"/>
<gene>
    <name evidence="1" type="ORF">F1559_000111</name>
</gene>
<evidence type="ECO:0000313" key="1">
    <source>
        <dbReference type="EMBL" id="KAF6001389.1"/>
    </source>
</evidence>
<keyword evidence="2" id="KW-1185">Reference proteome</keyword>
<comment type="caution">
    <text evidence="1">The sequence shown here is derived from an EMBL/GenBank/DDBJ whole genome shotgun (WGS) entry which is preliminary data.</text>
</comment>
<name>A0A7J7IFE3_9RHOD</name>
<reference evidence="1 2" key="1">
    <citation type="journal article" date="2020" name="J. Phycol.">
        <title>Comparative genome analysis reveals Cyanidiococcus gen. nov., a new extremophilic red algal genus sister to Cyanidioschyzon (Cyanidioschyzonaceae, Rhodophyta).</title>
        <authorList>
            <person name="Liu S.-L."/>
            <person name="Chiang Y.-R."/>
            <person name="Yoon H.S."/>
            <person name="Fu H.-Y."/>
        </authorList>
    </citation>
    <scope>NUCLEOTIDE SEQUENCE [LARGE SCALE GENOMIC DNA]</scope>
    <source>
        <strain evidence="1 2">THAL066</strain>
    </source>
</reference>
<protein>
    <submittedName>
        <fullName evidence="1">Uncharacterized protein</fullName>
    </submittedName>
</protein>
<organism evidence="1 2">
    <name type="scientific">Cyanidiococcus yangmingshanensis</name>
    <dbReference type="NCBI Taxonomy" id="2690220"/>
    <lineage>
        <taxon>Eukaryota</taxon>
        <taxon>Rhodophyta</taxon>
        <taxon>Bangiophyceae</taxon>
        <taxon>Cyanidiales</taxon>
        <taxon>Cyanidiaceae</taxon>
        <taxon>Cyanidiococcus</taxon>
    </lineage>
</organism>
<proteinExistence type="predicted"/>
<accession>A0A7J7IFE3</accession>